<gene>
    <name evidence="1" type="ORF">ACHKAR_04595</name>
</gene>
<dbReference type="Proteomes" id="UP001610063">
    <property type="component" value="Unassembled WGS sequence"/>
</dbReference>
<dbReference type="EMBL" id="JBIPKE010000012">
    <property type="protein sequence ID" value="MFH6982704.1"/>
    <property type="molecule type" value="Genomic_DNA"/>
</dbReference>
<comment type="caution">
    <text evidence="1">The sequence shown here is derived from an EMBL/GenBank/DDBJ whole genome shotgun (WGS) entry which is preliminary data.</text>
</comment>
<reference evidence="1 2" key="1">
    <citation type="journal article" date="2013" name="Int. J. Syst. Evol. Microbiol.">
        <title>Marinoscillum luteum sp. nov., isolated from marine sediment.</title>
        <authorList>
            <person name="Cha I.T."/>
            <person name="Park S.J."/>
            <person name="Kim S.J."/>
            <person name="Kim J.G."/>
            <person name="Jung M.Y."/>
            <person name="Shin K.S."/>
            <person name="Kwon K.K."/>
            <person name="Yang S.H."/>
            <person name="Seo Y.S."/>
            <person name="Rhee S.K."/>
        </authorList>
    </citation>
    <scope>NUCLEOTIDE SEQUENCE [LARGE SCALE GENOMIC DNA]</scope>
    <source>
        <strain evidence="1 2">KCTC 23939</strain>
    </source>
</reference>
<keyword evidence="2" id="KW-1185">Reference proteome</keyword>
<organism evidence="1 2">
    <name type="scientific">Marinoscillum luteum</name>
    <dbReference type="NCBI Taxonomy" id="861051"/>
    <lineage>
        <taxon>Bacteria</taxon>
        <taxon>Pseudomonadati</taxon>
        <taxon>Bacteroidota</taxon>
        <taxon>Cytophagia</taxon>
        <taxon>Cytophagales</taxon>
        <taxon>Reichenbachiellaceae</taxon>
        <taxon>Marinoscillum</taxon>
    </lineage>
</organism>
<name>A0ABW7N7K9_9BACT</name>
<accession>A0ABW7N7K9</accession>
<sequence>MALLLLCTYYGYSGVLEEKKQVIEKSYDVTEKTAFEATNQFGDVHVNTWDQKKLKVVVEITANGKSEERAQKMLDRISIQIVTKGSLISFVTAMDGNMNAKGDESFRIDYTVNLPAGNKVAVTNKFGDIYLGNRTGDVDLDLSYGNLKAEDIQGYLELELSFGKGFLGNTGKSHIEVKYSELDMGNATSIEMEQQFSDVEIGDVDELEIESKYGAVTLGTVGVVDSDVQFSGFKIERLLKSLYMEANYVSEFEIKSLSKDFTKVSFFGKFSTINIRLEEGLKADLEAEFSFSNMNSSISNMETYYRVKEDHRSEYKARIGGGDPNKKIIVKSSYGDLRLR</sequence>
<dbReference type="RefSeq" id="WP_159578974.1">
    <property type="nucleotide sequence ID" value="NZ_JBIPKE010000012.1"/>
</dbReference>
<evidence type="ECO:0008006" key="3">
    <source>
        <dbReference type="Google" id="ProtNLM"/>
    </source>
</evidence>
<evidence type="ECO:0000313" key="1">
    <source>
        <dbReference type="EMBL" id="MFH6982704.1"/>
    </source>
</evidence>
<evidence type="ECO:0000313" key="2">
    <source>
        <dbReference type="Proteomes" id="UP001610063"/>
    </source>
</evidence>
<proteinExistence type="predicted"/>
<protein>
    <recommendedName>
        <fullName evidence="3">Adhesin domain-containing protein</fullName>
    </recommendedName>
</protein>